<feature type="non-terminal residue" evidence="2">
    <location>
        <position position="1"/>
    </location>
</feature>
<sequence length="198" mass="22051">NAFIIPNELPSILSLVYSNIPTIKKGTDSRLGWGFRLGNRADFQVLVELGPQTNTQPLGDQPQPSSSNSKRNSPDTLANVLYAQRQREKAHFSNTDGGKWLKEWSQYIKDGPPYIGKPLKTQKIPRNKPGRVNEAVKTKEHRPIETVNPVLGIGEIDAKLVIPEDDIGNKKETLRTTEAPRQTTTSKKDALDNVTIDD</sequence>
<evidence type="ECO:0000313" key="3">
    <source>
        <dbReference type="Proteomes" id="UP000051574"/>
    </source>
</evidence>
<protein>
    <submittedName>
        <fullName evidence="2">Uncharacterized protein</fullName>
    </submittedName>
</protein>
<gene>
    <name evidence="2" type="ORF">AMK59_1132</name>
</gene>
<proteinExistence type="predicted"/>
<dbReference type="Proteomes" id="UP000051574">
    <property type="component" value="Unassembled WGS sequence"/>
</dbReference>
<feature type="region of interest" description="Disordered" evidence="1">
    <location>
        <begin position="168"/>
        <end position="198"/>
    </location>
</feature>
<name>A0A0T6B9P6_9SCAR</name>
<dbReference type="EMBL" id="LJIG01002872">
    <property type="protein sequence ID" value="KRT84068.1"/>
    <property type="molecule type" value="Genomic_DNA"/>
</dbReference>
<keyword evidence="3" id="KW-1185">Reference proteome</keyword>
<dbReference type="AlphaFoldDB" id="A0A0T6B9P6"/>
<comment type="caution">
    <text evidence="2">The sequence shown here is derived from an EMBL/GenBank/DDBJ whole genome shotgun (WGS) entry which is preliminary data.</text>
</comment>
<dbReference type="OrthoDB" id="8188574at2759"/>
<organism evidence="2 3">
    <name type="scientific">Oryctes borbonicus</name>
    <dbReference type="NCBI Taxonomy" id="1629725"/>
    <lineage>
        <taxon>Eukaryota</taxon>
        <taxon>Metazoa</taxon>
        <taxon>Ecdysozoa</taxon>
        <taxon>Arthropoda</taxon>
        <taxon>Hexapoda</taxon>
        <taxon>Insecta</taxon>
        <taxon>Pterygota</taxon>
        <taxon>Neoptera</taxon>
        <taxon>Endopterygota</taxon>
        <taxon>Coleoptera</taxon>
        <taxon>Polyphaga</taxon>
        <taxon>Scarabaeiformia</taxon>
        <taxon>Scarabaeidae</taxon>
        <taxon>Dynastinae</taxon>
        <taxon>Oryctes</taxon>
    </lineage>
</organism>
<accession>A0A0T6B9P6</accession>
<evidence type="ECO:0000256" key="1">
    <source>
        <dbReference type="SAM" id="MobiDB-lite"/>
    </source>
</evidence>
<evidence type="ECO:0000313" key="2">
    <source>
        <dbReference type="EMBL" id="KRT84068.1"/>
    </source>
</evidence>
<feature type="region of interest" description="Disordered" evidence="1">
    <location>
        <begin position="52"/>
        <end position="74"/>
    </location>
</feature>
<reference evidence="2 3" key="1">
    <citation type="submission" date="2015-09" db="EMBL/GenBank/DDBJ databases">
        <title>Draft genome of the scarab beetle Oryctes borbonicus.</title>
        <authorList>
            <person name="Meyer J.M."/>
            <person name="Markov G.V."/>
            <person name="Baskaran P."/>
            <person name="Herrmann M."/>
            <person name="Sommer R.J."/>
            <person name="Roedelsperger C."/>
        </authorList>
    </citation>
    <scope>NUCLEOTIDE SEQUENCE [LARGE SCALE GENOMIC DNA]</scope>
    <source>
        <strain evidence="2">OB123</strain>
        <tissue evidence="2">Whole animal</tissue>
    </source>
</reference>